<dbReference type="NCBIfam" id="NF047498">
    <property type="entry name" value="LIC_12616_fam"/>
    <property type="match status" value="1"/>
</dbReference>
<name>A0A1B2M3Z1_9GAMM</name>
<keyword evidence="3" id="KW-1185">Reference proteome</keyword>
<feature type="domain" description="Phage neck terminator protein gp12-like" evidence="1">
    <location>
        <begin position="11"/>
        <end position="158"/>
    </location>
</feature>
<accession>A0A1B2M3Z1</accession>
<proteinExistence type="predicted"/>
<evidence type="ECO:0000313" key="2">
    <source>
        <dbReference type="EMBL" id="AOA59926.1"/>
    </source>
</evidence>
<dbReference type="RefSeq" id="WP_067559319.1">
    <property type="nucleotide sequence ID" value="NZ_CP016895.1"/>
</dbReference>
<dbReference type="EMBL" id="CP016895">
    <property type="protein sequence ID" value="AOA59926.1"/>
    <property type="molecule type" value="Genomic_DNA"/>
</dbReference>
<dbReference type="AlphaFoldDB" id="A0A1B2M3Z1"/>
<protein>
    <recommendedName>
        <fullName evidence="1">Phage neck terminator protein gp12-like domain-containing protein</fullName>
    </recommendedName>
</protein>
<dbReference type="KEGG" id="ala:BFG52_08140"/>
<evidence type="ECO:0000259" key="1">
    <source>
        <dbReference type="Pfam" id="PF23961"/>
    </source>
</evidence>
<evidence type="ECO:0000313" key="3">
    <source>
        <dbReference type="Proteomes" id="UP000093391"/>
    </source>
</evidence>
<dbReference type="STRING" id="1789224.BFG52_08140"/>
<dbReference type="Pfam" id="PF23961">
    <property type="entry name" value="Phage_tail_terminator_9"/>
    <property type="match status" value="1"/>
</dbReference>
<reference evidence="2 3" key="1">
    <citation type="submission" date="2016-08" db="EMBL/GenBank/DDBJ databases">
        <authorList>
            <person name="Seilhamer J.J."/>
        </authorList>
    </citation>
    <scope>NUCLEOTIDE SEQUENCE [LARGE SCALE GENOMIC DNA]</scope>
    <source>
        <strain evidence="2 3">BRTC-1</strain>
    </source>
</reference>
<dbReference type="OrthoDB" id="5689442at2"/>
<gene>
    <name evidence="2" type="ORF">BFG52_08140</name>
</gene>
<sequence>MATMNNIDYHNAIYKEVRSYLIGLFSCEVIKGYQNDSPLPQNGVVMTIISERDTDQAASYYQEEEGTAYVQNSVEVMLQLDFYGDWAASRARQIANFWRSEYTTSALNTCQPLYSKQPVRLPFVNEQNQNEQRWLLEVYLQYNPEFKQDQAFLDLPIISTERA</sequence>
<dbReference type="Proteomes" id="UP000093391">
    <property type="component" value="Chromosome"/>
</dbReference>
<organism evidence="2 3">
    <name type="scientific">Acinetobacter larvae</name>
    <dbReference type="NCBI Taxonomy" id="1789224"/>
    <lineage>
        <taxon>Bacteria</taxon>
        <taxon>Pseudomonadati</taxon>
        <taxon>Pseudomonadota</taxon>
        <taxon>Gammaproteobacteria</taxon>
        <taxon>Moraxellales</taxon>
        <taxon>Moraxellaceae</taxon>
        <taxon>Acinetobacter</taxon>
    </lineage>
</organism>
<dbReference type="InterPro" id="IPR057087">
    <property type="entry name" value="Gp12-like"/>
</dbReference>